<dbReference type="Gene3D" id="1.10.10.10">
    <property type="entry name" value="Winged helix-like DNA-binding domain superfamily/Winged helix DNA-binding domain"/>
    <property type="match status" value="1"/>
</dbReference>
<dbReference type="InterPro" id="IPR036388">
    <property type="entry name" value="WH-like_DNA-bd_sf"/>
</dbReference>
<dbReference type="EMBL" id="JADIVZ010000001">
    <property type="protein sequence ID" value="MBF4160242.1"/>
    <property type="molecule type" value="Genomic_DNA"/>
</dbReference>
<dbReference type="PANTHER" id="PTHR33164:SF107">
    <property type="entry name" value="TRANSCRIPTIONAL REGULATORY PROTEIN"/>
    <property type="match status" value="1"/>
</dbReference>
<dbReference type="InterPro" id="IPR036390">
    <property type="entry name" value="WH_DNA-bd_sf"/>
</dbReference>
<dbReference type="GO" id="GO:0006950">
    <property type="term" value="P:response to stress"/>
    <property type="evidence" value="ECO:0007669"/>
    <property type="project" value="TreeGrafter"/>
</dbReference>
<evidence type="ECO:0000313" key="3">
    <source>
        <dbReference type="Proteomes" id="UP000656804"/>
    </source>
</evidence>
<name>A0A930UV81_9ACTN</name>
<dbReference type="InterPro" id="IPR039422">
    <property type="entry name" value="MarR/SlyA-like"/>
</dbReference>
<dbReference type="PANTHER" id="PTHR33164">
    <property type="entry name" value="TRANSCRIPTIONAL REGULATOR, MARR FAMILY"/>
    <property type="match status" value="1"/>
</dbReference>
<gene>
    <name evidence="2" type="ORF">ISG29_00965</name>
</gene>
<evidence type="ECO:0000313" key="2">
    <source>
        <dbReference type="EMBL" id="MBF4160242.1"/>
    </source>
</evidence>
<organism evidence="2 3">
    <name type="scientific">Nocardioides acrostichi</name>
    <dbReference type="NCBI Taxonomy" id="2784339"/>
    <lineage>
        <taxon>Bacteria</taxon>
        <taxon>Bacillati</taxon>
        <taxon>Actinomycetota</taxon>
        <taxon>Actinomycetes</taxon>
        <taxon>Propionibacteriales</taxon>
        <taxon>Nocardioidaceae</taxon>
        <taxon>Nocardioides</taxon>
    </lineage>
</organism>
<reference evidence="2" key="1">
    <citation type="submission" date="2020-11" db="EMBL/GenBank/DDBJ databases">
        <title>Nocardioides sp. CBS4Y-1, whole genome shotgun sequence.</title>
        <authorList>
            <person name="Tuo L."/>
        </authorList>
    </citation>
    <scope>NUCLEOTIDE SEQUENCE</scope>
    <source>
        <strain evidence="2">CBS4Y-1</strain>
    </source>
</reference>
<comment type="caution">
    <text evidence="2">The sequence shown here is derived from an EMBL/GenBank/DDBJ whole genome shotgun (WGS) entry which is preliminary data.</text>
</comment>
<accession>A0A930UV81</accession>
<dbReference type="GO" id="GO:0003700">
    <property type="term" value="F:DNA-binding transcription factor activity"/>
    <property type="evidence" value="ECO:0007669"/>
    <property type="project" value="InterPro"/>
</dbReference>
<dbReference type="InterPro" id="IPR000835">
    <property type="entry name" value="HTH_MarR-typ"/>
</dbReference>
<keyword evidence="3" id="KW-1185">Reference proteome</keyword>
<dbReference type="PROSITE" id="PS50995">
    <property type="entry name" value="HTH_MARR_2"/>
    <property type="match status" value="1"/>
</dbReference>
<dbReference type="AlphaFoldDB" id="A0A930UV81"/>
<proteinExistence type="predicted"/>
<dbReference type="Proteomes" id="UP000656804">
    <property type="component" value="Unassembled WGS sequence"/>
</dbReference>
<sequence length="159" mass="17040">MEPHPEGVGSVTALIRIAFLVNAAYAESGREFGVTPQQGQVLSILRARAYAMGDLRAKLGLAKSTTTGIVEILERDGKVVRRSGVPTARSVQVSLTQDGRFLADRFYTATHRRVELLLEPLSRAEQATLRPLLAAMVDRDDVAVIFPTGAPSGPKEGAG</sequence>
<dbReference type="SMART" id="SM00347">
    <property type="entry name" value="HTH_MARR"/>
    <property type="match status" value="1"/>
</dbReference>
<feature type="domain" description="HTH marR-type" evidence="1">
    <location>
        <begin position="1"/>
        <end position="138"/>
    </location>
</feature>
<dbReference type="SUPFAM" id="SSF46785">
    <property type="entry name" value="Winged helix' DNA-binding domain"/>
    <property type="match status" value="1"/>
</dbReference>
<protein>
    <submittedName>
        <fullName evidence="2">MarR family transcriptional regulator</fullName>
    </submittedName>
</protein>
<dbReference type="RefSeq" id="WP_194501501.1">
    <property type="nucleotide sequence ID" value="NZ_JADIVZ010000001.1"/>
</dbReference>
<evidence type="ECO:0000259" key="1">
    <source>
        <dbReference type="PROSITE" id="PS50995"/>
    </source>
</evidence>